<protein>
    <submittedName>
        <fullName evidence="9">Ribulokinase</fullName>
        <ecNumber evidence="9">2.7.1.16</ecNumber>
    </submittedName>
</protein>
<dbReference type="InterPro" id="IPR000577">
    <property type="entry name" value="Carb_kinase_FGGY"/>
</dbReference>
<dbReference type="CDD" id="cd07781">
    <property type="entry name" value="ASKHA_NBD_FGGY_L-RBK"/>
    <property type="match status" value="1"/>
</dbReference>
<dbReference type="GO" id="GO:0019150">
    <property type="term" value="F:D-ribulokinase activity"/>
    <property type="evidence" value="ECO:0007669"/>
    <property type="project" value="TreeGrafter"/>
</dbReference>
<keyword evidence="1 9" id="KW-0808">Transferase</keyword>
<dbReference type="PIRSF" id="PIRSF000538">
    <property type="entry name" value="GlpK"/>
    <property type="match status" value="1"/>
</dbReference>
<dbReference type="PANTHER" id="PTHR43435">
    <property type="entry name" value="RIBULOKINASE"/>
    <property type="match status" value="1"/>
</dbReference>
<evidence type="ECO:0000313" key="9">
    <source>
        <dbReference type="EMBL" id="MCU7695385.1"/>
    </source>
</evidence>
<dbReference type="Gene3D" id="3.30.420.40">
    <property type="match status" value="1"/>
</dbReference>
<dbReference type="Pfam" id="PF00370">
    <property type="entry name" value="FGGY_N"/>
    <property type="match status" value="1"/>
</dbReference>
<comment type="caution">
    <text evidence="9">The sequence shown here is derived from an EMBL/GenBank/DDBJ whole genome shotgun (WGS) entry which is preliminary data.</text>
</comment>
<dbReference type="GO" id="GO:0005737">
    <property type="term" value="C:cytoplasm"/>
    <property type="evidence" value="ECO:0007669"/>
    <property type="project" value="TreeGrafter"/>
</dbReference>
<keyword evidence="6" id="KW-0119">Carbohydrate metabolism</keyword>
<dbReference type="InterPro" id="IPR018484">
    <property type="entry name" value="FGGY_N"/>
</dbReference>
<dbReference type="SUPFAM" id="SSF53067">
    <property type="entry name" value="Actin-like ATPase domain"/>
    <property type="match status" value="2"/>
</dbReference>
<dbReference type="GO" id="GO:0005524">
    <property type="term" value="F:ATP binding"/>
    <property type="evidence" value="ECO:0007669"/>
    <property type="project" value="UniProtKB-KW"/>
</dbReference>
<dbReference type="Gene3D" id="1.20.58.2240">
    <property type="match status" value="1"/>
</dbReference>
<evidence type="ECO:0000259" key="8">
    <source>
        <dbReference type="Pfam" id="PF02782"/>
    </source>
</evidence>
<evidence type="ECO:0000256" key="2">
    <source>
        <dbReference type="ARBA" id="ARBA00022741"/>
    </source>
</evidence>
<keyword evidence="5" id="KW-0054">Arabinose catabolism</keyword>
<feature type="domain" description="Carbohydrate kinase FGGY N-terminal" evidence="7">
    <location>
        <begin position="6"/>
        <end position="282"/>
    </location>
</feature>
<evidence type="ECO:0000256" key="6">
    <source>
        <dbReference type="ARBA" id="ARBA00023277"/>
    </source>
</evidence>
<accession>A0AAE3LRE9</accession>
<dbReference type="InterPro" id="IPR005929">
    <property type="entry name" value="Ribulokinase"/>
</dbReference>
<keyword evidence="2" id="KW-0547">Nucleotide-binding</keyword>
<dbReference type="AlphaFoldDB" id="A0AAE3LRE9"/>
<keyword evidence="3" id="KW-0418">Kinase</keyword>
<dbReference type="PANTHER" id="PTHR43435:SF4">
    <property type="entry name" value="FGGY CARBOHYDRATE KINASE DOMAIN-CONTAINING PROTEIN"/>
    <property type="match status" value="1"/>
</dbReference>
<dbReference type="RefSeq" id="WP_263038873.1">
    <property type="nucleotide sequence ID" value="NZ_JAOTPL010000025.1"/>
</dbReference>
<dbReference type="EC" id="2.7.1.16" evidence="9"/>
<feature type="domain" description="Carbohydrate kinase FGGY C-terminal" evidence="8">
    <location>
        <begin position="292"/>
        <end position="496"/>
    </location>
</feature>
<dbReference type="NCBIfam" id="NF003154">
    <property type="entry name" value="PRK04123.1"/>
    <property type="match status" value="1"/>
</dbReference>
<dbReference type="GO" id="GO:0008741">
    <property type="term" value="F:ribulokinase activity"/>
    <property type="evidence" value="ECO:0007669"/>
    <property type="project" value="UniProtKB-EC"/>
</dbReference>
<name>A0AAE3LRE9_9BACT</name>
<evidence type="ECO:0000256" key="5">
    <source>
        <dbReference type="ARBA" id="ARBA00022935"/>
    </source>
</evidence>
<dbReference type="EMBL" id="JAOTPL010000025">
    <property type="protein sequence ID" value="MCU7695385.1"/>
    <property type="molecule type" value="Genomic_DNA"/>
</dbReference>
<gene>
    <name evidence="9" type="ORF">OD355_12740</name>
</gene>
<dbReference type="GO" id="GO:0019569">
    <property type="term" value="P:L-arabinose catabolic process to D-xylulose 5-phosphate"/>
    <property type="evidence" value="ECO:0007669"/>
    <property type="project" value="InterPro"/>
</dbReference>
<keyword evidence="4" id="KW-0067">ATP-binding</keyword>
<reference evidence="9" key="1">
    <citation type="submission" date="2022-10" db="EMBL/GenBank/DDBJ databases">
        <authorList>
            <person name="Kim H.S."/>
            <person name="Kim J.-S."/>
            <person name="Suh M.K."/>
            <person name="Eom M.K."/>
            <person name="Lee J.-S."/>
        </authorList>
    </citation>
    <scope>NUCLEOTIDE SEQUENCE</scope>
    <source>
        <strain evidence="9">LIP-5</strain>
    </source>
</reference>
<evidence type="ECO:0000256" key="3">
    <source>
        <dbReference type="ARBA" id="ARBA00022777"/>
    </source>
</evidence>
<dbReference type="Pfam" id="PF02782">
    <property type="entry name" value="FGGY_C"/>
    <property type="match status" value="1"/>
</dbReference>
<organism evidence="9 10">
    <name type="scientific">Haoranjiania flava</name>
    <dbReference type="NCBI Taxonomy" id="1856322"/>
    <lineage>
        <taxon>Bacteria</taxon>
        <taxon>Pseudomonadati</taxon>
        <taxon>Bacteroidota</taxon>
        <taxon>Chitinophagia</taxon>
        <taxon>Chitinophagales</taxon>
        <taxon>Chitinophagaceae</taxon>
        <taxon>Haoranjiania</taxon>
    </lineage>
</organism>
<evidence type="ECO:0000256" key="4">
    <source>
        <dbReference type="ARBA" id="ARBA00022840"/>
    </source>
</evidence>
<evidence type="ECO:0000259" key="7">
    <source>
        <dbReference type="Pfam" id="PF00370"/>
    </source>
</evidence>
<evidence type="ECO:0000313" key="10">
    <source>
        <dbReference type="Proteomes" id="UP001209317"/>
    </source>
</evidence>
<proteinExistence type="predicted"/>
<dbReference type="InterPro" id="IPR018485">
    <property type="entry name" value="FGGY_C"/>
</dbReference>
<dbReference type="Proteomes" id="UP001209317">
    <property type="component" value="Unassembled WGS sequence"/>
</dbReference>
<sequence length="553" mass="60585">MNADKYVIGVDYGTDSVRTLIVNAVTGDEVACSVFEYPRWKDRLYCDAAENRFRQHPLDYVEGLEKTIKECVKIAGQGVAANILAISIDTTGSTPCAVNERGVPLALLPEFEHNPNAMFVLWKDHTAIKEADEINAQSAKSGVRYVAYSGGIYSPEWFWAKLLHVLRQDEAVRKQCVAWVEHSDWMPFLLTGATDVLQMKRNVCAAGHKGLWAAEHGGFPPDDFFASIDPLLKGYVLKMDARVYTADQAAGNLCGQWAERLGLSTNVKIGIGAIDAHVGAIGGQIEPYVMSKVIGTSTCDMLVIPKADMEGKLIRGISGQVDGSIIPGMIGLEAGQSAFGDIYAWFKELLLWPLKNMAVSPEDLKKLSSHLLQKLGEEAAAIEFDENSEIAVDWFNGRRTPDVDPLLKGAFAGLTLGTNAPALYRALVESTCFGAKKIIERYRDEGIQIKGIIALGGIPRKSEFVMQSLADILEMPIKVNASGQTCALGATMLAATVAGIYNNVHDAMKSLGKGFDKYFQPNADLEKMYRTRFAKYNHLCNAVEEQAYDNVIR</sequence>
<dbReference type="InterPro" id="IPR043129">
    <property type="entry name" value="ATPase_NBD"/>
</dbReference>
<keyword evidence="10" id="KW-1185">Reference proteome</keyword>
<evidence type="ECO:0000256" key="1">
    <source>
        <dbReference type="ARBA" id="ARBA00022679"/>
    </source>
</evidence>